<evidence type="ECO:0000256" key="1">
    <source>
        <dbReference type="SAM" id="MobiDB-lite"/>
    </source>
</evidence>
<dbReference type="Proteomes" id="UP000000851">
    <property type="component" value="Chromosome"/>
</dbReference>
<dbReference type="eggNOG" id="COG0433">
    <property type="taxonomic scope" value="Bacteria"/>
</dbReference>
<keyword evidence="3" id="KW-1185">Reference proteome</keyword>
<evidence type="ECO:0000313" key="2">
    <source>
        <dbReference type="EMBL" id="ACU77121.1"/>
    </source>
</evidence>
<dbReference type="PANTHER" id="PTHR30121">
    <property type="entry name" value="UNCHARACTERIZED PROTEIN YJGR-RELATED"/>
    <property type="match status" value="1"/>
</dbReference>
<reference evidence="2 3" key="1">
    <citation type="journal article" date="2009" name="Stand. Genomic Sci.">
        <title>Complete genome sequence of Catenulispora acidiphila type strain (ID 139908).</title>
        <authorList>
            <person name="Copeland A."/>
            <person name="Lapidus A."/>
            <person name="Glavina Del Rio T."/>
            <person name="Nolan M."/>
            <person name="Lucas S."/>
            <person name="Chen F."/>
            <person name="Tice H."/>
            <person name="Cheng J.F."/>
            <person name="Bruce D."/>
            <person name="Goodwin L."/>
            <person name="Pitluck S."/>
            <person name="Mikhailova N."/>
            <person name="Pati A."/>
            <person name="Ivanova N."/>
            <person name="Mavromatis K."/>
            <person name="Chen A."/>
            <person name="Palaniappan K."/>
            <person name="Chain P."/>
            <person name="Land M."/>
            <person name="Hauser L."/>
            <person name="Chang Y.J."/>
            <person name="Jeffries C.D."/>
            <person name="Chertkov O."/>
            <person name="Brettin T."/>
            <person name="Detter J.C."/>
            <person name="Han C."/>
            <person name="Ali Z."/>
            <person name="Tindall B.J."/>
            <person name="Goker M."/>
            <person name="Bristow J."/>
            <person name="Eisen J.A."/>
            <person name="Markowitz V."/>
            <person name="Hugenholtz P."/>
            <person name="Kyrpides N.C."/>
            <person name="Klenk H.P."/>
        </authorList>
    </citation>
    <scope>NUCLEOTIDE SEQUENCE [LARGE SCALE GENOMIC DNA]</scope>
    <source>
        <strain evidence="3">DSM 44928 / JCM 14897 / NBRC 102108 / NRRL B-24433 / ID139908</strain>
    </source>
</reference>
<protein>
    <recommendedName>
        <fullName evidence="4">ATP/GTP-binding protein</fullName>
    </recommendedName>
</protein>
<dbReference type="InterPro" id="IPR027417">
    <property type="entry name" value="P-loop_NTPase"/>
</dbReference>
<accession>C7QKM2</accession>
<dbReference type="PANTHER" id="PTHR30121:SF6">
    <property type="entry name" value="SLR6007 PROTEIN"/>
    <property type="match status" value="1"/>
</dbReference>
<dbReference type="Pfam" id="PF12846">
    <property type="entry name" value="AAA_10"/>
    <property type="match status" value="1"/>
</dbReference>
<evidence type="ECO:0008006" key="4">
    <source>
        <dbReference type="Google" id="ProtNLM"/>
    </source>
</evidence>
<evidence type="ECO:0000313" key="3">
    <source>
        <dbReference type="Proteomes" id="UP000000851"/>
    </source>
</evidence>
<dbReference type="EMBL" id="CP001700">
    <property type="protein sequence ID" value="ACU77121.1"/>
    <property type="molecule type" value="Genomic_DNA"/>
</dbReference>
<dbReference type="InterPro" id="IPR051162">
    <property type="entry name" value="T4SS_component"/>
</dbReference>
<dbReference type="Gene3D" id="1.10.8.730">
    <property type="match status" value="1"/>
</dbReference>
<sequence length="575" mass="61890">MARSIMDSLTEGFASVIFGKVETARPPVRTSSSQAQAVYLPTAAPGLGDSGVIIGREVYSGKGYVYDPFQLYGQQLPAPHWLVLGESGNGKSALEKTYVLRQLRFKDRQVVVLDAQGEDGVGEWHLIAESLGVTPVRLDPHGVRGDSIRLNPLDPAITSTGQLALLRTIVEVAQGRPLDERAGYALKAAHLRVGEAGLHYGRQPILSDVVEALRTPLTSAAEDMNVTIEDVQAWGLDVALVLDRLVDGDLAGMFDGPTTSGIDLDSPLIVFDLSAIDRNSIGMPILMAIVGVWLEHTWLRPDRVKRILLVEEAWHIINSPFVAQLFQRLLKFGRRLGLSFVAVVHHLSDVVDGAAAREAAAILKMASTRTVYMQKADEARTTGKVLGLPRWAVEIIPSLTPGIAVWDVNGDVQVVKHIVTEHERPLVFTDRAMTETSADAALIASAAAAALTAGTAEETAELEAAEAERLAALPAPAAPVRAIAAGNQQTLDRERRWAVEPIDEDDDELTAIAGTLFGKKAELPYQSAADTPYQPAAETPYQSAAETPYQSAAETPEQIWTGRAPKPVSGPDVDF</sequence>
<dbReference type="SUPFAM" id="SSF52540">
    <property type="entry name" value="P-loop containing nucleoside triphosphate hydrolases"/>
    <property type="match status" value="1"/>
</dbReference>
<feature type="region of interest" description="Disordered" evidence="1">
    <location>
        <begin position="524"/>
        <end position="575"/>
    </location>
</feature>
<name>C7QKM2_CATAD</name>
<proteinExistence type="predicted"/>
<dbReference type="HOGENOM" id="CLU_024859_1_0_11"/>
<gene>
    <name evidence="2" type="ordered locus">Caci_8298</name>
</gene>
<dbReference type="KEGG" id="cai:Caci_8298"/>
<dbReference type="InParanoid" id="C7QKM2"/>
<dbReference type="AlphaFoldDB" id="C7QKM2"/>
<organism evidence="2 3">
    <name type="scientific">Catenulispora acidiphila (strain DSM 44928 / JCM 14897 / NBRC 102108 / NRRL B-24433 / ID139908)</name>
    <dbReference type="NCBI Taxonomy" id="479433"/>
    <lineage>
        <taxon>Bacteria</taxon>
        <taxon>Bacillati</taxon>
        <taxon>Actinomycetota</taxon>
        <taxon>Actinomycetes</taxon>
        <taxon>Catenulisporales</taxon>
        <taxon>Catenulisporaceae</taxon>
        <taxon>Catenulispora</taxon>
    </lineage>
</organism>
<dbReference type="eggNOG" id="COG3087">
    <property type="taxonomic scope" value="Bacteria"/>
</dbReference>
<dbReference type="Gene3D" id="3.40.50.300">
    <property type="entry name" value="P-loop containing nucleotide triphosphate hydrolases"/>
    <property type="match status" value="1"/>
</dbReference>
<dbReference type="STRING" id="479433.Caci_8298"/>
<feature type="compositionally biased region" description="Polar residues" evidence="1">
    <location>
        <begin position="540"/>
        <end position="553"/>
    </location>
</feature>